<reference evidence="9 10" key="1">
    <citation type="submission" date="2006-10" db="EMBL/GenBank/DDBJ databases">
        <title>Complete sequence of Syntrophobacter fumaroxidans MPOB.</title>
        <authorList>
            <consortium name="US DOE Joint Genome Institute"/>
            <person name="Copeland A."/>
            <person name="Lucas S."/>
            <person name="Lapidus A."/>
            <person name="Barry K."/>
            <person name="Detter J.C."/>
            <person name="Glavina del Rio T."/>
            <person name="Hammon N."/>
            <person name="Israni S."/>
            <person name="Pitluck S."/>
            <person name="Goltsman E.G."/>
            <person name="Martinez M."/>
            <person name="Schmutz J."/>
            <person name="Larimer F."/>
            <person name="Land M."/>
            <person name="Hauser L."/>
            <person name="Kyrpides N."/>
            <person name="Kim E."/>
            <person name="Boone D.R."/>
            <person name="Brockman F."/>
            <person name="Culley D."/>
            <person name="Ferry J."/>
            <person name="Gunsalus R."/>
            <person name="McInerney M.J."/>
            <person name="Morrison M."/>
            <person name="Plugge C."/>
            <person name="Rohlin L."/>
            <person name="Scholten J."/>
            <person name="Sieber J."/>
            <person name="Stams A.J.M."/>
            <person name="Worm P."/>
            <person name="Henstra A.M."/>
            <person name="Richardson P."/>
        </authorList>
    </citation>
    <scope>NUCLEOTIDE SEQUENCE [LARGE SCALE GENOMIC DNA]</scope>
    <source>
        <strain evidence="10">DSM 10017 / MPOB</strain>
    </source>
</reference>
<dbReference type="Pfam" id="PF02397">
    <property type="entry name" value="Bac_transf"/>
    <property type="match status" value="1"/>
</dbReference>
<evidence type="ECO:0000256" key="3">
    <source>
        <dbReference type="ARBA" id="ARBA00022679"/>
    </source>
</evidence>
<feature type="transmembrane region" description="Helical" evidence="7">
    <location>
        <begin position="272"/>
        <end position="290"/>
    </location>
</feature>
<dbReference type="HOGENOM" id="CLU_024920_0_0_7"/>
<keyword evidence="4 7" id="KW-0812">Transmembrane</keyword>
<dbReference type="GO" id="GO:0016020">
    <property type="term" value="C:membrane"/>
    <property type="evidence" value="ECO:0007669"/>
    <property type="project" value="UniProtKB-SubCell"/>
</dbReference>
<evidence type="ECO:0000313" key="10">
    <source>
        <dbReference type="Proteomes" id="UP000001784"/>
    </source>
</evidence>
<evidence type="ECO:0000256" key="7">
    <source>
        <dbReference type="SAM" id="Phobius"/>
    </source>
</evidence>
<keyword evidence="3 9" id="KW-0808">Transferase</keyword>
<keyword evidence="10" id="KW-1185">Reference proteome</keyword>
<accession>A0LKB9</accession>
<dbReference type="Proteomes" id="UP000001784">
    <property type="component" value="Chromosome"/>
</dbReference>
<dbReference type="InterPro" id="IPR003362">
    <property type="entry name" value="Bact_transf"/>
</dbReference>
<dbReference type="EMBL" id="CP000478">
    <property type="protein sequence ID" value="ABK17871.1"/>
    <property type="molecule type" value="Genomic_DNA"/>
</dbReference>
<dbReference type="InParanoid" id="A0LKB9"/>
<dbReference type="STRING" id="335543.Sfum_2189"/>
<dbReference type="GO" id="GO:0016780">
    <property type="term" value="F:phosphotransferase activity, for other substituted phosphate groups"/>
    <property type="evidence" value="ECO:0007669"/>
    <property type="project" value="TreeGrafter"/>
</dbReference>
<gene>
    <name evidence="9" type="ordered locus">Sfum_2189</name>
</gene>
<evidence type="ECO:0000256" key="5">
    <source>
        <dbReference type="ARBA" id="ARBA00022989"/>
    </source>
</evidence>
<dbReference type="KEGG" id="sfu:Sfum_2189"/>
<dbReference type="NCBIfam" id="TIGR03025">
    <property type="entry name" value="EPS_sugtrans"/>
    <property type="match status" value="1"/>
</dbReference>
<feature type="transmembrane region" description="Helical" evidence="7">
    <location>
        <begin position="110"/>
        <end position="127"/>
    </location>
</feature>
<feature type="transmembrane region" description="Helical" evidence="7">
    <location>
        <begin position="12"/>
        <end position="34"/>
    </location>
</feature>
<comment type="similarity">
    <text evidence="2">Belongs to the bacterial sugar transferase family.</text>
</comment>
<protein>
    <submittedName>
        <fullName evidence="9">Sugar transferase</fullName>
    </submittedName>
</protein>
<dbReference type="PANTHER" id="PTHR30576">
    <property type="entry name" value="COLANIC BIOSYNTHESIS UDP-GLUCOSE LIPID CARRIER TRANSFERASE"/>
    <property type="match status" value="1"/>
</dbReference>
<dbReference type="PANTHER" id="PTHR30576:SF0">
    <property type="entry name" value="UNDECAPRENYL-PHOSPHATE N-ACETYLGALACTOSAMINYL 1-PHOSPHATE TRANSFERASE-RELATED"/>
    <property type="match status" value="1"/>
</dbReference>
<evidence type="ECO:0000256" key="4">
    <source>
        <dbReference type="ARBA" id="ARBA00022692"/>
    </source>
</evidence>
<dbReference type="AlphaFoldDB" id="A0LKB9"/>
<dbReference type="InterPro" id="IPR017475">
    <property type="entry name" value="EPS_sugar_tfrase"/>
</dbReference>
<proteinExistence type="inferred from homology"/>
<feature type="domain" description="Bacterial sugar transferase" evidence="8">
    <location>
        <begin position="264"/>
        <end position="447"/>
    </location>
</feature>
<keyword evidence="6 7" id="KW-0472">Membrane</keyword>
<evidence type="ECO:0000256" key="6">
    <source>
        <dbReference type="ARBA" id="ARBA00023136"/>
    </source>
</evidence>
<evidence type="ECO:0000259" key="8">
    <source>
        <dbReference type="Pfam" id="PF02397"/>
    </source>
</evidence>
<dbReference type="OrthoDB" id="9808602at2"/>
<evidence type="ECO:0000256" key="1">
    <source>
        <dbReference type="ARBA" id="ARBA00004141"/>
    </source>
</evidence>
<feature type="transmembrane region" description="Helical" evidence="7">
    <location>
        <begin position="82"/>
        <end position="104"/>
    </location>
</feature>
<feature type="transmembrane region" description="Helical" evidence="7">
    <location>
        <begin position="46"/>
        <end position="70"/>
    </location>
</feature>
<dbReference type="eggNOG" id="COG2148">
    <property type="taxonomic scope" value="Bacteria"/>
</dbReference>
<keyword evidence="5 7" id="KW-1133">Transmembrane helix</keyword>
<organism evidence="9 10">
    <name type="scientific">Syntrophobacter fumaroxidans (strain DSM 10017 / MPOB)</name>
    <dbReference type="NCBI Taxonomy" id="335543"/>
    <lineage>
        <taxon>Bacteria</taxon>
        <taxon>Pseudomonadati</taxon>
        <taxon>Thermodesulfobacteriota</taxon>
        <taxon>Syntrophobacteria</taxon>
        <taxon>Syntrophobacterales</taxon>
        <taxon>Syntrophobacteraceae</taxon>
        <taxon>Syntrophobacter</taxon>
    </lineage>
</organism>
<name>A0LKB9_SYNFM</name>
<sequence>MHKLILQAHRKYSLILIVGDLLLTMGSLSIVLLLEPGRQEPPAWSLAKILAIYFTVPAVTVVVFYVLDLYDPTSPKGSEITFFTICIGLGAVTIVYSALAYFLISLRPGKINLLLFISITAAFTFMWRRTFKKLVPIKPQRLLFIGNDPIFEEISLLINEQYAQHYDLVEQWDRHNHQASRPNLYDYLEKNHVELVVYSLRSGLVKEIADDLITANFRKKSIIDAYNFYQELTYKCPLHFLDDFSLLLNANKEIFMPAVVGNLKRALDLTGVLLLAPFVLPAFLIVALAVKLDSTGPVLFIQERLGKNEVPFRLYKLRTMIHNAEGLTGPKWSTEDDPRITRIGKILRKLRLDELPQLYNVLRGDMTVVGPRPIRRHFADILAGEIPYYRLRFLIKPGLTGWAQVNHDYAGSNAGQADKQQYDLFYLIHQSFLLDLFILFKTVKVMVWGKGT</sequence>
<evidence type="ECO:0000256" key="2">
    <source>
        <dbReference type="ARBA" id="ARBA00006464"/>
    </source>
</evidence>
<evidence type="ECO:0000313" key="9">
    <source>
        <dbReference type="EMBL" id="ABK17871.1"/>
    </source>
</evidence>
<dbReference type="RefSeq" id="WP_011699040.1">
    <property type="nucleotide sequence ID" value="NC_008554.1"/>
</dbReference>
<comment type="subcellular location">
    <subcellularLocation>
        <location evidence="1">Membrane</location>
        <topology evidence="1">Multi-pass membrane protein</topology>
    </subcellularLocation>
</comment>